<reference evidence="1" key="2">
    <citation type="journal article" date="2021" name="PeerJ">
        <title>Extensive microbial diversity within the chicken gut microbiome revealed by metagenomics and culture.</title>
        <authorList>
            <person name="Gilroy R."/>
            <person name="Ravi A."/>
            <person name="Getino M."/>
            <person name="Pursley I."/>
            <person name="Horton D.L."/>
            <person name="Alikhan N.F."/>
            <person name="Baker D."/>
            <person name="Gharbi K."/>
            <person name="Hall N."/>
            <person name="Watson M."/>
            <person name="Adriaenssens E.M."/>
            <person name="Foster-Nyarko E."/>
            <person name="Jarju S."/>
            <person name="Secka A."/>
            <person name="Antonio M."/>
            <person name="Oren A."/>
            <person name="Chaudhuri R.R."/>
            <person name="La Ragione R."/>
            <person name="Hildebrand F."/>
            <person name="Pallen M.J."/>
        </authorList>
    </citation>
    <scope>NUCLEOTIDE SEQUENCE</scope>
    <source>
        <strain evidence="1">ChiSjej3B21-11622</strain>
    </source>
</reference>
<dbReference type="InterPro" id="IPR049886">
    <property type="entry name" value="CFI_box_CTERM_dom"/>
</dbReference>
<sequence>MSYYTTAIEGIPKMLLSIENPMEGFKRKQFPDVFKAYYEAHRPTLEAIENGYNTVVDKEQFLTNMGYALADAAKESIDKKPKKSQRENLLMDYNFCLAVYIYPAILEFRGASTEILVQKVGEAWKDRFPRSNVQPAGYEQINAGFKRKFCYITTAVCRTFGKPDDCYELNCFRNYRDEYLMSSEEGEEAVRTYYDLAPTIVKHIDRREDAGEIYRNIWDVYLDPCLRMIEQKQYPECQELYTRMVRNLQKEYFFEH</sequence>
<dbReference type="NCBIfam" id="NF041770">
    <property type="entry name" value="CFI_box_CTERM"/>
    <property type="match status" value="1"/>
</dbReference>
<organism evidence="1 2">
    <name type="scientific">Candidatus Limivivens merdigallinarum</name>
    <dbReference type="NCBI Taxonomy" id="2840859"/>
    <lineage>
        <taxon>Bacteria</taxon>
        <taxon>Bacillati</taxon>
        <taxon>Bacillota</taxon>
        <taxon>Clostridia</taxon>
        <taxon>Lachnospirales</taxon>
        <taxon>Lachnospiraceae</taxon>
        <taxon>Lachnospiraceae incertae sedis</taxon>
        <taxon>Candidatus Limivivens</taxon>
    </lineage>
</organism>
<proteinExistence type="predicted"/>
<evidence type="ECO:0000313" key="1">
    <source>
        <dbReference type="EMBL" id="HIQ96808.1"/>
    </source>
</evidence>
<gene>
    <name evidence="1" type="ORF">IAB26_09620</name>
</gene>
<protein>
    <submittedName>
        <fullName evidence="1">Uncharacterized protein</fullName>
    </submittedName>
</protein>
<name>A0A9D0ZY26_9FIRM</name>
<comment type="caution">
    <text evidence="1">The sequence shown here is derived from an EMBL/GenBank/DDBJ whole genome shotgun (WGS) entry which is preliminary data.</text>
</comment>
<dbReference type="Proteomes" id="UP000886886">
    <property type="component" value="Unassembled WGS sequence"/>
</dbReference>
<dbReference type="AlphaFoldDB" id="A0A9D0ZY26"/>
<evidence type="ECO:0000313" key="2">
    <source>
        <dbReference type="Proteomes" id="UP000886886"/>
    </source>
</evidence>
<reference evidence="1" key="1">
    <citation type="submission" date="2020-10" db="EMBL/GenBank/DDBJ databases">
        <authorList>
            <person name="Gilroy R."/>
        </authorList>
    </citation>
    <scope>NUCLEOTIDE SEQUENCE</scope>
    <source>
        <strain evidence="1">ChiSjej3B21-11622</strain>
    </source>
</reference>
<accession>A0A9D0ZY26</accession>
<dbReference type="EMBL" id="DVFT01000142">
    <property type="protein sequence ID" value="HIQ96808.1"/>
    <property type="molecule type" value="Genomic_DNA"/>
</dbReference>